<organism evidence="1 2">
    <name type="scientific">Paralvinella palmiformis</name>
    <dbReference type="NCBI Taxonomy" id="53620"/>
    <lineage>
        <taxon>Eukaryota</taxon>
        <taxon>Metazoa</taxon>
        <taxon>Spiralia</taxon>
        <taxon>Lophotrochozoa</taxon>
        <taxon>Annelida</taxon>
        <taxon>Polychaeta</taxon>
        <taxon>Sedentaria</taxon>
        <taxon>Canalipalpata</taxon>
        <taxon>Terebellida</taxon>
        <taxon>Terebelliformia</taxon>
        <taxon>Alvinellidae</taxon>
        <taxon>Paralvinella</taxon>
    </lineage>
</organism>
<protein>
    <submittedName>
        <fullName evidence="1">Uncharacterized protein</fullName>
    </submittedName>
</protein>
<evidence type="ECO:0000313" key="1">
    <source>
        <dbReference type="EMBL" id="KAK2155656.1"/>
    </source>
</evidence>
<keyword evidence="2" id="KW-1185">Reference proteome</keyword>
<dbReference type="Proteomes" id="UP001208570">
    <property type="component" value="Unassembled WGS sequence"/>
</dbReference>
<name>A0AAD9JM57_9ANNE</name>
<evidence type="ECO:0000313" key="2">
    <source>
        <dbReference type="Proteomes" id="UP001208570"/>
    </source>
</evidence>
<dbReference type="AlphaFoldDB" id="A0AAD9JM57"/>
<proteinExistence type="predicted"/>
<dbReference type="EMBL" id="JAODUP010000234">
    <property type="protein sequence ID" value="KAK2155656.1"/>
    <property type="molecule type" value="Genomic_DNA"/>
</dbReference>
<comment type="caution">
    <text evidence="1">The sequence shown here is derived from an EMBL/GenBank/DDBJ whole genome shotgun (WGS) entry which is preliminary data.</text>
</comment>
<reference evidence="1" key="1">
    <citation type="journal article" date="2023" name="Mol. Biol. Evol.">
        <title>Third-Generation Sequencing Reveals the Adaptive Role of the Epigenome in Three Deep-Sea Polychaetes.</title>
        <authorList>
            <person name="Perez M."/>
            <person name="Aroh O."/>
            <person name="Sun Y."/>
            <person name="Lan Y."/>
            <person name="Juniper S.K."/>
            <person name="Young C.R."/>
            <person name="Angers B."/>
            <person name="Qian P.Y."/>
        </authorList>
    </citation>
    <scope>NUCLEOTIDE SEQUENCE</scope>
    <source>
        <strain evidence="1">P08H-3</strain>
    </source>
</reference>
<gene>
    <name evidence="1" type="ORF">LSH36_234g00053</name>
</gene>
<sequence>MQLTSPDWFPTFAVDLYLIGSLLNENDVDRRGNVSFTIDNVDASKQFVFAFHENVYKASYVQSKIIDNVDAIGTTKVSTPSTIQKIYPGFSTDGRWWSNLGVREAAKVAVDKLSADVRSKSIPDVSGSSGRLSYGLSK</sequence>
<accession>A0AAD9JM57</accession>